<dbReference type="AlphaFoldDB" id="A0A4V1PTP9"/>
<dbReference type="Proteomes" id="UP000289316">
    <property type="component" value="Unassembled WGS sequence"/>
</dbReference>
<sequence>MAKRYKIFAGDVEFSYGNNALTNWHNLTGEEQNELREFVSRMEDYPNREDACFYFDDPEELYWPKLTPEERENVRKAIEPHIIKVK</sequence>
<dbReference type="RefSeq" id="WP_089135354.1">
    <property type="nucleotide sequence ID" value="NZ_BDFM01000158.1"/>
</dbReference>
<dbReference type="EMBL" id="QZFR01000005">
    <property type="protein sequence ID" value="RXV75354.1"/>
    <property type="molecule type" value="Genomic_DNA"/>
</dbReference>
<evidence type="ECO:0000313" key="1">
    <source>
        <dbReference type="EMBL" id="RXV75354.1"/>
    </source>
</evidence>
<gene>
    <name evidence="1" type="ORF">D6C19_01530</name>
</gene>
<name>A0A4V1PTP9_9LACO</name>
<protein>
    <submittedName>
        <fullName evidence="1">Uncharacterized protein</fullName>
    </submittedName>
</protein>
<reference evidence="1 2" key="1">
    <citation type="submission" date="2018-09" db="EMBL/GenBank/DDBJ databases">
        <title>Murine metabolic-syndrome-specific gut microbial biobank.</title>
        <authorList>
            <person name="Liu C."/>
        </authorList>
    </citation>
    <scope>NUCLEOTIDE SEQUENCE [LARGE SCALE GENOMIC DNA]</scope>
    <source>
        <strain evidence="1 2">C-30</strain>
    </source>
</reference>
<evidence type="ECO:0000313" key="2">
    <source>
        <dbReference type="Proteomes" id="UP000289316"/>
    </source>
</evidence>
<organism evidence="1 2">
    <name type="scientific">Ligilactobacillus murinus</name>
    <dbReference type="NCBI Taxonomy" id="1622"/>
    <lineage>
        <taxon>Bacteria</taxon>
        <taxon>Bacillati</taxon>
        <taxon>Bacillota</taxon>
        <taxon>Bacilli</taxon>
        <taxon>Lactobacillales</taxon>
        <taxon>Lactobacillaceae</taxon>
        <taxon>Ligilactobacillus</taxon>
    </lineage>
</organism>
<comment type="caution">
    <text evidence="1">The sequence shown here is derived from an EMBL/GenBank/DDBJ whole genome shotgun (WGS) entry which is preliminary data.</text>
</comment>
<accession>A0A4V1PTP9</accession>
<dbReference type="OrthoDB" id="9917315at2"/>
<proteinExistence type="predicted"/>